<evidence type="ECO:0000313" key="12">
    <source>
        <dbReference type="EMBL" id="TQE03482.1"/>
    </source>
</evidence>
<dbReference type="AlphaFoldDB" id="A0A540MXF6"/>
<evidence type="ECO:0000256" key="5">
    <source>
        <dbReference type="ARBA" id="ARBA00022679"/>
    </source>
</evidence>
<keyword evidence="9" id="KW-0067">ATP-binding</keyword>
<accession>A0A540MXF6</accession>
<evidence type="ECO:0000256" key="2">
    <source>
        <dbReference type="ARBA" id="ARBA00001946"/>
    </source>
</evidence>
<evidence type="ECO:0000256" key="7">
    <source>
        <dbReference type="ARBA" id="ARBA00022741"/>
    </source>
</evidence>
<protein>
    <recommendedName>
        <fullName evidence="4">hydroxyethylthiazole kinase</fullName>
        <ecNumber evidence="4">2.7.1.50</ecNumber>
    </recommendedName>
</protein>
<name>A0A540MXF6_MALBA</name>
<sequence>MDLMANIFLSTGASPAMLYSIEEPPDFTPQVRALCVNASMLYVDWLLAMKVAAELVHNSGKPWVLDFLYMHFQQKFLRMMKLLCCSDSVGGA</sequence>
<dbReference type="GO" id="GO:0009229">
    <property type="term" value="P:thiamine diphosphate biosynthetic process"/>
    <property type="evidence" value="ECO:0007669"/>
    <property type="project" value="UniProtKB-UniPathway"/>
</dbReference>
<keyword evidence="11" id="KW-0784">Thiamine biosynthesis</keyword>
<keyword evidence="13" id="KW-1185">Reference proteome</keyword>
<comment type="catalytic activity">
    <reaction evidence="1">
        <text>5-(2-hydroxyethyl)-4-methylthiazole + ATP = 4-methyl-5-(2-phosphooxyethyl)-thiazole + ADP + H(+)</text>
        <dbReference type="Rhea" id="RHEA:24212"/>
        <dbReference type="ChEBI" id="CHEBI:15378"/>
        <dbReference type="ChEBI" id="CHEBI:17957"/>
        <dbReference type="ChEBI" id="CHEBI:30616"/>
        <dbReference type="ChEBI" id="CHEBI:58296"/>
        <dbReference type="ChEBI" id="CHEBI:456216"/>
        <dbReference type="EC" id="2.7.1.50"/>
    </reaction>
</comment>
<dbReference type="UniPathway" id="UPA00060">
    <property type="reaction ID" value="UER00139"/>
</dbReference>
<dbReference type="EMBL" id="VIEB01000153">
    <property type="protein sequence ID" value="TQE03482.1"/>
    <property type="molecule type" value="Genomic_DNA"/>
</dbReference>
<evidence type="ECO:0000256" key="9">
    <source>
        <dbReference type="ARBA" id="ARBA00022840"/>
    </source>
</evidence>
<keyword evidence="10" id="KW-0460">Magnesium</keyword>
<dbReference type="SUPFAM" id="SSF53613">
    <property type="entry name" value="Ribokinase-like"/>
    <property type="match status" value="1"/>
</dbReference>
<evidence type="ECO:0000256" key="4">
    <source>
        <dbReference type="ARBA" id="ARBA00012129"/>
    </source>
</evidence>
<comment type="pathway">
    <text evidence="3">Cofactor biosynthesis; thiamine diphosphate biosynthesis; 4-methyl-5-(2-phosphoethyl)-thiazole from 5-(2-hydroxyethyl)-4-methylthiazole: step 1/1.</text>
</comment>
<gene>
    <name evidence="12" type="ORF">C1H46_010797</name>
</gene>
<keyword evidence="5" id="KW-0808">Transferase</keyword>
<dbReference type="GO" id="GO:0000287">
    <property type="term" value="F:magnesium ion binding"/>
    <property type="evidence" value="ECO:0007669"/>
    <property type="project" value="InterPro"/>
</dbReference>
<keyword evidence="6" id="KW-0479">Metal-binding</keyword>
<dbReference type="GO" id="GO:0005524">
    <property type="term" value="F:ATP binding"/>
    <property type="evidence" value="ECO:0007669"/>
    <property type="project" value="UniProtKB-KW"/>
</dbReference>
<evidence type="ECO:0000256" key="1">
    <source>
        <dbReference type="ARBA" id="ARBA00001771"/>
    </source>
</evidence>
<dbReference type="InterPro" id="IPR029056">
    <property type="entry name" value="Ribokinase-like"/>
</dbReference>
<dbReference type="Gene3D" id="3.40.1190.20">
    <property type="match status" value="1"/>
</dbReference>
<evidence type="ECO:0000256" key="3">
    <source>
        <dbReference type="ARBA" id="ARBA00004868"/>
    </source>
</evidence>
<dbReference type="STRING" id="106549.A0A540MXF6"/>
<evidence type="ECO:0000256" key="6">
    <source>
        <dbReference type="ARBA" id="ARBA00022723"/>
    </source>
</evidence>
<dbReference type="GO" id="GO:0009228">
    <property type="term" value="P:thiamine biosynthetic process"/>
    <property type="evidence" value="ECO:0007669"/>
    <property type="project" value="UniProtKB-KW"/>
</dbReference>
<comment type="caution">
    <text evidence="12">The sequence shown here is derived from an EMBL/GenBank/DDBJ whole genome shotgun (WGS) entry which is preliminary data.</text>
</comment>
<dbReference type="InterPro" id="IPR000417">
    <property type="entry name" value="Hyethyz_kinase"/>
</dbReference>
<evidence type="ECO:0000256" key="8">
    <source>
        <dbReference type="ARBA" id="ARBA00022777"/>
    </source>
</evidence>
<dbReference type="Pfam" id="PF02110">
    <property type="entry name" value="HK"/>
    <property type="match status" value="1"/>
</dbReference>
<dbReference type="EC" id="2.7.1.50" evidence="4"/>
<evidence type="ECO:0000256" key="10">
    <source>
        <dbReference type="ARBA" id="ARBA00022842"/>
    </source>
</evidence>
<keyword evidence="7" id="KW-0547">Nucleotide-binding</keyword>
<organism evidence="12 13">
    <name type="scientific">Malus baccata</name>
    <name type="common">Siberian crab apple</name>
    <name type="synonym">Pyrus baccata</name>
    <dbReference type="NCBI Taxonomy" id="106549"/>
    <lineage>
        <taxon>Eukaryota</taxon>
        <taxon>Viridiplantae</taxon>
        <taxon>Streptophyta</taxon>
        <taxon>Embryophyta</taxon>
        <taxon>Tracheophyta</taxon>
        <taxon>Spermatophyta</taxon>
        <taxon>Magnoliopsida</taxon>
        <taxon>eudicotyledons</taxon>
        <taxon>Gunneridae</taxon>
        <taxon>Pentapetalae</taxon>
        <taxon>rosids</taxon>
        <taxon>fabids</taxon>
        <taxon>Rosales</taxon>
        <taxon>Rosaceae</taxon>
        <taxon>Amygdaloideae</taxon>
        <taxon>Maleae</taxon>
        <taxon>Malus</taxon>
    </lineage>
</organism>
<reference evidence="12 13" key="1">
    <citation type="journal article" date="2019" name="G3 (Bethesda)">
        <title>Sequencing of a Wild Apple (Malus baccata) Genome Unravels the Differences Between Cultivated and Wild Apple Species Regarding Disease Resistance and Cold Tolerance.</title>
        <authorList>
            <person name="Chen X."/>
        </authorList>
    </citation>
    <scope>NUCLEOTIDE SEQUENCE [LARGE SCALE GENOMIC DNA]</scope>
    <source>
        <strain evidence="13">cv. Shandingzi</strain>
        <tissue evidence="12">Leaves</tissue>
    </source>
</reference>
<dbReference type="Proteomes" id="UP000315295">
    <property type="component" value="Unassembled WGS sequence"/>
</dbReference>
<proteinExistence type="predicted"/>
<comment type="cofactor">
    <cofactor evidence="2">
        <name>Mg(2+)</name>
        <dbReference type="ChEBI" id="CHEBI:18420"/>
    </cofactor>
</comment>
<dbReference type="GO" id="GO:0004417">
    <property type="term" value="F:hydroxyethylthiazole kinase activity"/>
    <property type="evidence" value="ECO:0007669"/>
    <property type="project" value="UniProtKB-EC"/>
</dbReference>
<evidence type="ECO:0000256" key="11">
    <source>
        <dbReference type="ARBA" id="ARBA00022977"/>
    </source>
</evidence>
<evidence type="ECO:0000313" key="13">
    <source>
        <dbReference type="Proteomes" id="UP000315295"/>
    </source>
</evidence>
<keyword evidence="8" id="KW-0418">Kinase</keyword>